<dbReference type="STRING" id="1802055.A3A74_05805"/>
<feature type="transmembrane region" description="Helical" evidence="1">
    <location>
        <begin position="196"/>
        <end position="218"/>
    </location>
</feature>
<feature type="transmembrane region" description="Helical" evidence="1">
    <location>
        <begin position="63"/>
        <end position="80"/>
    </location>
</feature>
<feature type="transmembrane region" description="Helical" evidence="1">
    <location>
        <begin position="12"/>
        <end position="43"/>
    </location>
</feature>
<accession>A0A1F7I6Y3</accession>
<evidence type="ECO:0000256" key="1">
    <source>
        <dbReference type="SAM" id="Phobius"/>
    </source>
</evidence>
<evidence type="ECO:0008006" key="4">
    <source>
        <dbReference type="Google" id="ProtNLM"/>
    </source>
</evidence>
<evidence type="ECO:0000313" key="2">
    <source>
        <dbReference type="EMBL" id="OGK39111.1"/>
    </source>
</evidence>
<protein>
    <recommendedName>
        <fullName evidence="4">IPT/TIG domain-containing protein</fullName>
    </recommendedName>
</protein>
<sequence>MLRVENKSGLYFTLFAETIIIVLSSVSGIFQLYLLAAFLLRFLIPELHIPLNETIFALSNQQLSVYLGITLLTQTVCILFKVMQKRIELRRIIDINNDEKFIYILTSLFFAHFFASSLNFFTGTYPVEVVIFFVLFIFILPTITELYKSLGNFTQYKFYKDILIKNKPLNLEKEKVQPAINVKFKIPQFHIAKKNIFLGSGIVLMMLIFILAIAAVILKSYEYALKQRHIKESTSIVKVTPVKPVVGEEVVLEGFNFGWRTNPEDALMSDYGQVSVETWTEQKIDFSIPLDWKEGAVNLWIVRNKTDNPPFVQYKSNIVSLNIKSRWDYYPTEKEFFDDSLQSLVIKGFKKIRRKIELNKD</sequence>
<gene>
    <name evidence="2" type="ORF">A3A74_05805</name>
</gene>
<reference evidence="2 3" key="1">
    <citation type="journal article" date="2016" name="Nat. Commun.">
        <title>Thousands of microbial genomes shed light on interconnected biogeochemical processes in an aquifer system.</title>
        <authorList>
            <person name="Anantharaman K."/>
            <person name="Brown C.T."/>
            <person name="Hug L.A."/>
            <person name="Sharon I."/>
            <person name="Castelle C.J."/>
            <person name="Probst A.J."/>
            <person name="Thomas B.C."/>
            <person name="Singh A."/>
            <person name="Wilkins M.J."/>
            <person name="Karaoz U."/>
            <person name="Brodie E.L."/>
            <person name="Williams K.H."/>
            <person name="Hubbard S.S."/>
            <person name="Banfield J.F."/>
        </authorList>
    </citation>
    <scope>NUCLEOTIDE SEQUENCE [LARGE SCALE GENOMIC DNA]</scope>
</reference>
<feature type="transmembrane region" description="Helical" evidence="1">
    <location>
        <begin position="101"/>
        <end position="121"/>
    </location>
</feature>
<feature type="transmembrane region" description="Helical" evidence="1">
    <location>
        <begin position="127"/>
        <end position="147"/>
    </location>
</feature>
<proteinExistence type="predicted"/>
<evidence type="ECO:0000313" key="3">
    <source>
        <dbReference type="Proteomes" id="UP000179270"/>
    </source>
</evidence>
<comment type="caution">
    <text evidence="2">The sequence shown here is derived from an EMBL/GenBank/DDBJ whole genome shotgun (WGS) entry which is preliminary data.</text>
</comment>
<name>A0A1F7I6Y3_9BACT</name>
<keyword evidence="1" id="KW-1133">Transmembrane helix</keyword>
<dbReference type="AlphaFoldDB" id="A0A1F7I6Y3"/>
<keyword evidence="1" id="KW-0472">Membrane</keyword>
<dbReference type="Proteomes" id="UP000179270">
    <property type="component" value="Unassembled WGS sequence"/>
</dbReference>
<dbReference type="EMBL" id="MGAF01000058">
    <property type="protein sequence ID" value="OGK39111.1"/>
    <property type="molecule type" value="Genomic_DNA"/>
</dbReference>
<keyword evidence="1" id="KW-0812">Transmembrane</keyword>
<organism evidence="2 3">
    <name type="scientific">Candidatus Roizmanbacteria bacterium RIFCSPLOWO2_01_FULL_35_13</name>
    <dbReference type="NCBI Taxonomy" id="1802055"/>
    <lineage>
        <taxon>Bacteria</taxon>
        <taxon>Candidatus Roizmaniibacteriota</taxon>
    </lineage>
</organism>